<dbReference type="InterPro" id="IPR014347">
    <property type="entry name" value="Tautomerase/MIF_sf"/>
</dbReference>
<organism evidence="1 2">
    <name type="scientific">Thalassovita taeanensis</name>
    <dbReference type="NCBI Taxonomy" id="657014"/>
    <lineage>
        <taxon>Bacteria</taxon>
        <taxon>Pseudomonadati</taxon>
        <taxon>Pseudomonadota</taxon>
        <taxon>Alphaproteobacteria</taxon>
        <taxon>Rhodobacterales</taxon>
        <taxon>Roseobacteraceae</taxon>
        <taxon>Thalassovita</taxon>
    </lineage>
</organism>
<dbReference type="GO" id="GO:0008704">
    <property type="term" value="F:5-carboxymethyl-2-hydroxymuconate delta-isomerase activity"/>
    <property type="evidence" value="ECO:0007669"/>
    <property type="project" value="InterPro"/>
</dbReference>
<gene>
    <name evidence="1" type="ORF">SAMN04488092_103363</name>
</gene>
<evidence type="ECO:0000313" key="2">
    <source>
        <dbReference type="Proteomes" id="UP000198634"/>
    </source>
</evidence>
<dbReference type="EMBL" id="FOEP01000003">
    <property type="protein sequence ID" value="SEQ03825.1"/>
    <property type="molecule type" value="Genomic_DNA"/>
</dbReference>
<dbReference type="OrthoDB" id="9814215at2"/>
<proteinExistence type="predicted"/>
<dbReference type="Pfam" id="PF02962">
    <property type="entry name" value="CHMI"/>
    <property type="match status" value="1"/>
</dbReference>
<reference evidence="1 2" key="1">
    <citation type="submission" date="2016-10" db="EMBL/GenBank/DDBJ databases">
        <authorList>
            <person name="de Groot N.N."/>
        </authorList>
    </citation>
    <scope>NUCLEOTIDE SEQUENCE [LARGE SCALE GENOMIC DNA]</scope>
    <source>
        <strain evidence="1 2">DSM 22007</strain>
    </source>
</reference>
<dbReference type="Proteomes" id="UP000198634">
    <property type="component" value="Unassembled WGS sequence"/>
</dbReference>
<name>A0A1H9CRL6_9RHOB</name>
<dbReference type="InterPro" id="IPR004220">
    <property type="entry name" value="5-COMe_2-OHmuconate_Isoase"/>
</dbReference>
<protein>
    <submittedName>
        <fullName evidence="1">5-carboxymethyl-2-hydroxymuconate isomerase</fullName>
    </submittedName>
</protein>
<dbReference type="RefSeq" id="WP_090269056.1">
    <property type="nucleotide sequence ID" value="NZ_FOEP01000003.1"/>
</dbReference>
<evidence type="ECO:0000313" key="1">
    <source>
        <dbReference type="EMBL" id="SEQ03825.1"/>
    </source>
</evidence>
<dbReference type="STRING" id="657014.SAMN04488092_103363"/>
<dbReference type="PANTHER" id="PTHR37950">
    <property type="entry name" value="4-HYDROXYPHENYLACETATE CATABOLISM PROTEIN"/>
    <property type="match status" value="1"/>
</dbReference>
<dbReference type="Gene3D" id="3.30.429.10">
    <property type="entry name" value="Macrophage Migration Inhibitory Factor"/>
    <property type="match status" value="1"/>
</dbReference>
<accession>A0A1H9CRL6</accession>
<keyword evidence="2" id="KW-1185">Reference proteome</keyword>
<dbReference type="PANTHER" id="PTHR37950:SF1">
    <property type="entry name" value="4-HYDROXYPHENYLACETATE CATABOLISM PROTEIN"/>
    <property type="match status" value="1"/>
</dbReference>
<dbReference type="AlphaFoldDB" id="A0A1H9CRL6"/>
<dbReference type="SUPFAM" id="SSF55331">
    <property type="entry name" value="Tautomerase/MIF"/>
    <property type="match status" value="1"/>
</dbReference>
<keyword evidence="1" id="KW-0413">Isomerase</keyword>
<sequence length="114" mass="12297">MPHIVIDYSAGLETRHDMQALCDALFAAMAADPAIPDPTSLKIRARPHDFFRIGTEPQSFAHAELFLLAGRDDATKAGLTATILGVMDQMLPDVGSLSVDVADMARATYAKRVL</sequence>